<reference evidence="9 10" key="1">
    <citation type="journal article" date="2020" name="Mol. Plant">
        <title>The Chromosome-Based Rubber Tree Genome Provides New Insights into Spurge Genome Evolution and Rubber Biosynthesis.</title>
        <authorList>
            <person name="Liu J."/>
            <person name="Shi C."/>
            <person name="Shi C.C."/>
            <person name="Li W."/>
            <person name="Zhang Q.J."/>
            <person name="Zhang Y."/>
            <person name="Li K."/>
            <person name="Lu H.F."/>
            <person name="Shi C."/>
            <person name="Zhu S.T."/>
            <person name="Xiao Z.Y."/>
            <person name="Nan H."/>
            <person name="Yue Y."/>
            <person name="Zhu X.G."/>
            <person name="Wu Y."/>
            <person name="Hong X.N."/>
            <person name="Fan G.Y."/>
            <person name="Tong Y."/>
            <person name="Zhang D."/>
            <person name="Mao C.L."/>
            <person name="Liu Y.L."/>
            <person name="Hao S.J."/>
            <person name="Liu W.Q."/>
            <person name="Lv M.Q."/>
            <person name="Zhang H.B."/>
            <person name="Liu Y."/>
            <person name="Hu-Tang G.R."/>
            <person name="Wang J.P."/>
            <person name="Wang J.H."/>
            <person name="Sun Y.H."/>
            <person name="Ni S.B."/>
            <person name="Chen W.B."/>
            <person name="Zhang X.C."/>
            <person name="Jiao Y.N."/>
            <person name="Eichler E.E."/>
            <person name="Li G.H."/>
            <person name="Liu X."/>
            <person name="Gao L.Z."/>
        </authorList>
    </citation>
    <scope>NUCLEOTIDE SEQUENCE [LARGE SCALE GENOMIC DNA]</scope>
    <source>
        <strain evidence="10">cv. GT1</strain>
        <tissue evidence="9">Leaf</tissue>
    </source>
</reference>
<evidence type="ECO:0000313" key="9">
    <source>
        <dbReference type="EMBL" id="KAF2312575.1"/>
    </source>
</evidence>
<dbReference type="Gene3D" id="3.40.50.2000">
    <property type="entry name" value="Glycogen Phosphorylase B"/>
    <property type="match status" value="2"/>
</dbReference>
<comment type="catalytic activity">
    <reaction evidence="7">
        <text>an anthocyanidin + UDP-alpha-D-glucose + H(+) = an anthocyanidin 3-O-beta-D-glucoside + UDP</text>
        <dbReference type="Rhea" id="RHEA:20093"/>
        <dbReference type="ChEBI" id="CHEBI:15378"/>
        <dbReference type="ChEBI" id="CHEBI:16307"/>
        <dbReference type="ChEBI" id="CHEBI:58223"/>
        <dbReference type="ChEBI" id="CHEBI:58885"/>
        <dbReference type="ChEBI" id="CHEBI:143576"/>
        <dbReference type="EC" id="2.4.1.115"/>
    </reaction>
</comment>
<feature type="repeat" description="PPR" evidence="8">
    <location>
        <begin position="458"/>
        <end position="492"/>
    </location>
</feature>
<dbReference type="InterPro" id="IPR046848">
    <property type="entry name" value="E_motif"/>
</dbReference>
<comment type="pathway">
    <text evidence="1">Pigment biosynthesis; anthocyanin biosynthesis.</text>
</comment>
<dbReference type="InterPro" id="IPR002213">
    <property type="entry name" value="UDP_glucos_trans"/>
</dbReference>
<dbReference type="Pfam" id="PF00201">
    <property type="entry name" value="UDPGT"/>
    <property type="match status" value="1"/>
</dbReference>
<dbReference type="PANTHER" id="PTHR48048:SF94">
    <property type="entry name" value="GLYCOSYLTRANSFERASE"/>
    <property type="match status" value="1"/>
</dbReference>
<name>A0A6A6MJ77_HEVBR</name>
<dbReference type="Pfam" id="PF13041">
    <property type="entry name" value="PPR_2"/>
    <property type="match status" value="1"/>
</dbReference>
<dbReference type="FunFam" id="3.40.50.2000:FF:000056">
    <property type="entry name" value="Glycosyltransferase"/>
    <property type="match status" value="1"/>
</dbReference>
<comment type="similarity">
    <text evidence="2">Belongs to the UDP-glycosyltransferase family.</text>
</comment>
<feature type="repeat" description="PPR" evidence="8">
    <location>
        <begin position="588"/>
        <end position="622"/>
    </location>
</feature>
<dbReference type="PROSITE" id="PS00375">
    <property type="entry name" value="UDPGT"/>
    <property type="match status" value="1"/>
</dbReference>
<keyword evidence="10" id="KW-1185">Reference proteome</keyword>
<sequence length="705" mass="77716">MSKAELIFVPAPGVGHIVSTIEFAKSLILRDNQILVTILVMKLPITPFIDAYTKSLTASQPNIRLINLPQVDLPSPELLAKSIESYICAVIESHKPHVQKIVSDIISSRSSSDSFPVAGIILDFFCVSMIDIGDELGLPSFIFLTSGLGFLSLMLYLPSRHEQIGTEFSFSDSEVLIPGFANPVPPRVLPEAVFNKHGGYAAYVKVAQRFKDAKGIIVNTFTELESHALESLRNGQNPKIYPVGPVLNLKGHPHPDMDRGQWDKTKKWLDEQPESSVAFLCFGSAGAFSISQVKEIALGLEQSGYRFLWSMRVPPVQDEVPKFKNPEEMLPEGFLEGIEGRGMICGWVPQVEVLAHKAIGGFVSHCGWNSILESFWYGVPIVTLPIYAEQQLNAFTMVKELGLAVELKLDYRANGDLAKAEEVERAVKCVMESDNEGGCPEKALELFQRMEVEDVSPNYVTINAMLDMYVKNGSIEDARRLFDKMEEKDVVSWTTMIDVNGKPKEALSIFHELQRSKTAKPDEVTLLSTLSACSQLGAIDIGGWIHVYIKKQGIKLNCHLTTSLIDMYSKCGDLEKALDIFYSAEMRDVFVWSAMIAGLAMHGRGRAAIDLFVKMQEAKHYTCMVDILGRAGHLEEAFELIGKMPIVPSASVWGALLGACRIHGNVELAEIACGNLLEIDPSNHGAYVLLSNIYAKTGNGTASLD</sequence>
<dbReference type="FunFam" id="3.40.50.2000:FF:000080">
    <property type="entry name" value="Glycosyltransferase"/>
    <property type="match status" value="1"/>
</dbReference>
<dbReference type="NCBIfam" id="TIGR00756">
    <property type="entry name" value="PPR"/>
    <property type="match status" value="3"/>
</dbReference>
<dbReference type="GO" id="GO:0047213">
    <property type="term" value="F:anthocyanidin 3-O-glucosyltransferase activity"/>
    <property type="evidence" value="ECO:0007669"/>
    <property type="project" value="UniProtKB-EC"/>
</dbReference>
<protein>
    <recommendedName>
        <fullName evidence="3">anthocyanidin 3-O-glucosyltransferase</fullName>
        <ecNumber evidence="3">2.4.1.115</ecNumber>
    </recommendedName>
</protein>
<evidence type="ECO:0000256" key="8">
    <source>
        <dbReference type="PROSITE-ProRule" id="PRU00708"/>
    </source>
</evidence>
<evidence type="ECO:0000256" key="4">
    <source>
        <dbReference type="ARBA" id="ARBA00022676"/>
    </source>
</evidence>
<evidence type="ECO:0000256" key="5">
    <source>
        <dbReference type="ARBA" id="ARBA00022679"/>
    </source>
</evidence>
<keyword evidence="4" id="KW-0328">Glycosyltransferase</keyword>
<dbReference type="InterPro" id="IPR011990">
    <property type="entry name" value="TPR-like_helical_dom_sf"/>
</dbReference>
<dbReference type="UniPathway" id="UPA00009"/>
<gene>
    <name evidence="9" type="ORF">GH714_035120</name>
</gene>
<dbReference type="EMBL" id="JAAGAX010000006">
    <property type="protein sequence ID" value="KAF2312575.1"/>
    <property type="molecule type" value="Genomic_DNA"/>
</dbReference>
<dbReference type="Pfam" id="PF20431">
    <property type="entry name" value="E_motif"/>
    <property type="match status" value="1"/>
</dbReference>
<dbReference type="PANTHER" id="PTHR48048">
    <property type="entry name" value="GLYCOSYLTRANSFERASE"/>
    <property type="match status" value="1"/>
</dbReference>
<dbReference type="EC" id="2.4.1.115" evidence="3"/>
<dbReference type="InterPro" id="IPR002885">
    <property type="entry name" value="PPR_rpt"/>
</dbReference>
<evidence type="ECO:0000256" key="2">
    <source>
        <dbReference type="ARBA" id="ARBA00009995"/>
    </source>
</evidence>
<organism evidence="9 10">
    <name type="scientific">Hevea brasiliensis</name>
    <name type="common">Para rubber tree</name>
    <name type="synonym">Siphonia brasiliensis</name>
    <dbReference type="NCBI Taxonomy" id="3981"/>
    <lineage>
        <taxon>Eukaryota</taxon>
        <taxon>Viridiplantae</taxon>
        <taxon>Streptophyta</taxon>
        <taxon>Embryophyta</taxon>
        <taxon>Tracheophyta</taxon>
        <taxon>Spermatophyta</taxon>
        <taxon>Magnoliopsida</taxon>
        <taxon>eudicotyledons</taxon>
        <taxon>Gunneridae</taxon>
        <taxon>Pentapetalae</taxon>
        <taxon>rosids</taxon>
        <taxon>fabids</taxon>
        <taxon>Malpighiales</taxon>
        <taxon>Euphorbiaceae</taxon>
        <taxon>Crotonoideae</taxon>
        <taxon>Micrandreae</taxon>
        <taxon>Hevea</taxon>
    </lineage>
</organism>
<comment type="caution">
    <text evidence="9">The sequence shown here is derived from an EMBL/GenBank/DDBJ whole genome shotgun (WGS) entry which is preliminary data.</text>
</comment>
<dbReference type="SUPFAM" id="SSF53756">
    <property type="entry name" value="UDP-Glycosyltransferase/glycogen phosphorylase"/>
    <property type="match status" value="1"/>
</dbReference>
<dbReference type="FunFam" id="1.25.40.10:FF:002144">
    <property type="entry name" value="Pentatricopeptide repeat-containing protein, chloroplastic"/>
    <property type="match status" value="1"/>
</dbReference>
<dbReference type="Pfam" id="PF01535">
    <property type="entry name" value="PPR"/>
    <property type="match status" value="4"/>
</dbReference>
<keyword evidence="5" id="KW-0808">Transferase</keyword>
<dbReference type="CDD" id="cd03784">
    <property type="entry name" value="GT1_Gtf-like"/>
    <property type="match status" value="1"/>
</dbReference>
<keyword evidence="6" id="KW-0677">Repeat</keyword>
<accession>A0A6A6MJ77</accession>
<dbReference type="SUPFAM" id="SSF48452">
    <property type="entry name" value="TPR-like"/>
    <property type="match status" value="1"/>
</dbReference>
<dbReference type="InterPro" id="IPR035595">
    <property type="entry name" value="UDP_glycos_trans_CS"/>
</dbReference>
<proteinExistence type="inferred from homology"/>
<dbReference type="PROSITE" id="PS51375">
    <property type="entry name" value="PPR"/>
    <property type="match status" value="2"/>
</dbReference>
<evidence type="ECO:0000256" key="3">
    <source>
        <dbReference type="ARBA" id="ARBA00012585"/>
    </source>
</evidence>
<dbReference type="AlphaFoldDB" id="A0A6A6MJ77"/>
<evidence type="ECO:0000313" key="10">
    <source>
        <dbReference type="Proteomes" id="UP000467840"/>
    </source>
</evidence>
<evidence type="ECO:0000256" key="1">
    <source>
        <dbReference type="ARBA" id="ARBA00004935"/>
    </source>
</evidence>
<dbReference type="Proteomes" id="UP000467840">
    <property type="component" value="Chromosome 14"/>
</dbReference>
<dbReference type="Gene3D" id="1.25.40.10">
    <property type="entry name" value="Tetratricopeptide repeat domain"/>
    <property type="match status" value="1"/>
</dbReference>
<dbReference type="InterPro" id="IPR050481">
    <property type="entry name" value="UDP-glycosyltransf_plant"/>
</dbReference>
<dbReference type="GO" id="GO:0009718">
    <property type="term" value="P:anthocyanin-containing compound biosynthetic process"/>
    <property type="evidence" value="ECO:0007669"/>
    <property type="project" value="UniProtKB-UniPathway"/>
</dbReference>
<evidence type="ECO:0000256" key="6">
    <source>
        <dbReference type="ARBA" id="ARBA00022737"/>
    </source>
</evidence>
<evidence type="ECO:0000256" key="7">
    <source>
        <dbReference type="ARBA" id="ARBA00047606"/>
    </source>
</evidence>